<keyword evidence="2" id="KW-1185">Reference proteome</keyword>
<dbReference type="Proteomes" id="UP001151760">
    <property type="component" value="Unassembled WGS sequence"/>
</dbReference>
<reference evidence="1" key="2">
    <citation type="submission" date="2022-01" db="EMBL/GenBank/DDBJ databases">
        <authorList>
            <person name="Yamashiro T."/>
            <person name="Shiraishi A."/>
            <person name="Satake H."/>
            <person name="Nakayama K."/>
        </authorList>
    </citation>
    <scope>NUCLEOTIDE SEQUENCE</scope>
</reference>
<proteinExistence type="predicted"/>
<dbReference type="EMBL" id="BQNB010012966">
    <property type="protein sequence ID" value="GJT10149.1"/>
    <property type="molecule type" value="Genomic_DNA"/>
</dbReference>
<comment type="caution">
    <text evidence="1">The sequence shown here is derived from an EMBL/GenBank/DDBJ whole genome shotgun (WGS) entry which is preliminary data.</text>
</comment>
<gene>
    <name evidence="1" type="ORF">Tco_0857191</name>
</gene>
<accession>A0ABQ5BB63</accession>
<protein>
    <submittedName>
        <fullName evidence="1">Uncharacterized protein</fullName>
    </submittedName>
</protein>
<sequence length="276" mass="31795">MLTPTCEDFCPSVERHAYCDKLSKLQEMSFGVPRVANRRLFDGYGFEDTLREMMKLKYIYEGDGDVFVDYSWERALGLIMEIFYPEGCRKFFSILYFDKDVDRNNFMKEKCIWFRLCGHEHILTLPKFAVVLGLFIEEEVEQVYFGKLEVDDKQFDYKDYWTRVGNQGNQEGHYGLGGDDYFTSAMPDFRGVYETNRGDMEVTLHMLDQLEAKGKSNAQVVRSNDQGVQLSYEVTKGFSWCASWLGGDKEVMEVLSKVVGMVVNHGEGCLLGLGLV</sequence>
<evidence type="ECO:0000313" key="1">
    <source>
        <dbReference type="EMBL" id="GJT10149.1"/>
    </source>
</evidence>
<reference evidence="1" key="1">
    <citation type="journal article" date="2022" name="Int. J. Mol. Sci.">
        <title>Draft Genome of Tanacetum Coccineum: Genomic Comparison of Closely Related Tanacetum-Family Plants.</title>
        <authorList>
            <person name="Yamashiro T."/>
            <person name="Shiraishi A."/>
            <person name="Nakayama K."/>
            <person name="Satake H."/>
        </authorList>
    </citation>
    <scope>NUCLEOTIDE SEQUENCE</scope>
</reference>
<evidence type="ECO:0000313" key="2">
    <source>
        <dbReference type="Proteomes" id="UP001151760"/>
    </source>
</evidence>
<name>A0ABQ5BB63_9ASTR</name>
<organism evidence="1 2">
    <name type="scientific">Tanacetum coccineum</name>
    <dbReference type="NCBI Taxonomy" id="301880"/>
    <lineage>
        <taxon>Eukaryota</taxon>
        <taxon>Viridiplantae</taxon>
        <taxon>Streptophyta</taxon>
        <taxon>Embryophyta</taxon>
        <taxon>Tracheophyta</taxon>
        <taxon>Spermatophyta</taxon>
        <taxon>Magnoliopsida</taxon>
        <taxon>eudicotyledons</taxon>
        <taxon>Gunneridae</taxon>
        <taxon>Pentapetalae</taxon>
        <taxon>asterids</taxon>
        <taxon>campanulids</taxon>
        <taxon>Asterales</taxon>
        <taxon>Asteraceae</taxon>
        <taxon>Asteroideae</taxon>
        <taxon>Anthemideae</taxon>
        <taxon>Anthemidinae</taxon>
        <taxon>Tanacetum</taxon>
    </lineage>
</organism>